<dbReference type="STRING" id="457570.Nther_0788"/>
<dbReference type="Pfam" id="PF07728">
    <property type="entry name" value="AAA_5"/>
    <property type="match status" value="1"/>
</dbReference>
<evidence type="ECO:0000313" key="3">
    <source>
        <dbReference type="Proteomes" id="UP000001683"/>
    </source>
</evidence>
<dbReference type="InterPro" id="IPR003593">
    <property type="entry name" value="AAA+_ATPase"/>
</dbReference>
<reference evidence="2 3" key="2">
    <citation type="journal article" date="2011" name="J. Bacteriol.">
        <title>Complete genome sequence of the anaerobic, halophilic alkalithermophile Natranaerobius thermophilus JW/NM-WN-LF.</title>
        <authorList>
            <person name="Zhao B."/>
            <person name="Mesbah N.M."/>
            <person name="Dalin E."/>
            <person name="Goodwin L."/>
            <person name="Nolan M."/>
            <person name="Pitluck S."/>
            <person name="Chertkov O."/>
            <person name="Brettin T.S."/>
            <person name="Han J."/>
            <person name="Larimer F.W."/>
            <person name="Land M.L."/>
            <person name="Hauser L."/>
            <person name="Kyrpides N."/>
            <person name="Wiegel J."/>
        </authorList>
    </citation>
    <scope>NUCLEOTIDE SEQUENCE [LARGE SCALE GENOMIC DNA]</scope>
    <source>
        <strain evidence="3">ATCC BAA-1301 / DSM 18059 / JW/NM-WN-LF</strain>
    </source>
</reference>
<sequence length="668" mass="77889">MSIVNRFDEKFKQRQTSYKMVTVLALLENVTTDGSADFDNVVNSFLNFYLDRQEKGKNPEIERAKMSIPEQLSSSQIKNTILKGPVTHLEELIEFDPENNQIKFSDNTYKDLNQNDNRMELKKVAYKHLYQYYKNIDNNWIKLEDLSDLDRGYPVNANDISSLSEQNSIKGIHPVDSQEFQGTIILCTISGQEYPNEWLDANKQFLKYYLEGRRDKNTGIKKYNQNSKNNQSVIKSKEEGYPILAFVRYSKNSYFYYEGQFVFEEIRRDEQEHPYFVLKRQDQASNEIEFNQSVNTWESMNFITEDNSEYNGYSEYNSFDVESLNEVYPHIISFIRNRGFVFSDDLIKNFLLALKSKPFVILAGLSGTGKSKLVELVANSLGATRENGQFTLIPVRPDWNDSTDLLGYKNLQGDFIEGELTKVIRKAKANQDHPYIVCLDEMNLARVEYYFSDILSVMETRKKQGERIITAPMHVEGLDDSLTFPDNLYIVGTVNMDETTHSFSPKVLDRANTIEFNEVNLDYLPDHEGEEILPKKAHNNIFKTEYIKLKDCYYGNEDFIKQQVEFLKQLNSILNKPGLQLQIGYRIRDEFCFYLLNNNKFKLLPENTAKDFQIMQKILPRIQGSSLKIESVLKELIELCSDSLPHSKEKAEFMLERFEEDGFTSFWL</sequence>
<feature type="domain" description="AAA+ ATPase" evidence="1">
    <location>
        <begin position="356"/>
        <end position="524"/>
    </location>
</feature>
<protein>
    <submittedName>
        <fullName evidence="2">ATPase associated with various cellular activities AAA_5</fullName>
    </submittedName>
</protein>
<dbReference type="InterPro" id="IPR011704">
    <property type="entry name" value="ATPase_dyneun-rel_AAA"/>
</dbReference>
<dbReference type="EMBL" id="CP001034">
    <property type="protein sequence ID" value="ACB84375.1"/>
    <property type="molecule type" value="Genomic_DNA"/>
</dbReference>
<dbReference type="KEGG" id="nth:Nther_0788"/>
<dbReference type="InParanoid" id="B2A7S3"/>
<dbReference type="Proteomes" id="UP000001683">
    <property type="component" value="Chromosome"/>
</dbReference>
<dbReference type="AlphaFoldDB" id="B2A7S3"/>
<dbReference type="InterPro" id="IPR027417">
    <property type="entry name" value="P-loop_NTPase"/>
</dbReference>
<dbReference type="GO" id="GO:0016887">
    <property type="term" value="F:ATP hydrolysis activity"/>
    <property type="evidence" value="ECO:0007669"/>
    <property type="project" value="InterPro"/>
</dbReference>
<evidence type="ECO:0000313" key="2">
    <source>
        <dbReference type="EMBL" id="ACB84375.1"/>
    </source>
</evidence>
<dbReference type="REBASE" id="18206">
    <property type="entry name" value="NthMcrB2P"/>
</dbReference>
<dbReference type="SMART" id="SM00382">
    <property type="entry name" value="AAA"/>
    <property type="match status" value="1"/>
</dbReference>
<reference evidence="2 3" key="1">
    <citation type="submission" date="2008-04" db="EMBL/GenBank/DDBJ databases">
        <title>Complete sequence of chromosome of Natranaerobius thermophilus JW/NM-WN-LF.</title>
        <authorList>
            <consortium name="US DOE Joint Genome Institute"/>
            <person name="Copeland A."/>
            <person name="Lucas S."/>
            <person name="Lapidus A."/>
            <person name="Glavina del Rio T."/>
            <person name="Dalin E."/>
            <person name="Tice H."/>
            <person name="Bruce D."/>
            <person name="Goodwin L."/>
            <person name="Pitluck S."/>
            <person name="Chertkov O."/>
            <person name="Brettin T."/>
            <person name="Detter J.C."/>
            <person name="Han C."/>
            <person name="Kuske C.R."/>
            <person name="Schmutz J."/>
            <person name="Larimer F."/>
            <person name="Land M."/>
            <person name="Hauser L."/>
            <person name="Kyrpides N."/>
            <person name="Lykidis A."/>
            <person name="Mesbah N.M."/>
            <person name="Wiegel J."/>
        </authorList>
    </citation>
    <scope>NUCLEOTIDE SEQUENCE [LARGE SCALE GENOMIC DNA]</scope>
    <source>
        <strain evidence="3">ATCC BAA-1301 / DSM 18059 / JW/NM-WN-LF</strain>
    </source>
</reference>
<dbReference type="HOGENOM" id="CLU_011498_2_0_9"/>
<accession>B2A7S3</accession>
<dbReference type="SUPFAM" id="SSF52540">
    <property type="entry name" value="P-loop containing nucleoside triphosphate hydrolases"/>
    <property type="match status" value="1"/>
</dbReference>
<dbReference type="RefSeq" id="WP_012447255.1">
    <property type="nucleotide sequence ID" value="NC_010718.1"/>
</dbReference>
<dbReference type="InterPro" id="IPR052934">
    <property type="entry name" value="Methyl-DNA_Rec/Restrict_Enz"/>
</dbReference>
<proteinExistence type="predicted"/>
<name>B2A7S3_NATTJ</name>
<dbReference type="GO" id="GO:0005524">
    <property type="term" value="F:ATP binding"/>
    <property type="evidence" value="ECO:0007669"/>
    <property type="project" value="InterPro"/>
</dbReference>
<keyword evidence="3" id="KW-1185">Reference proteome</keyword>
<dbReference type="OrthoDB" id="9781481at2"/>
<dbReference type="PANTHER" id="PTHR37291:SF1">
    <property type="entry name" value="TYPE IV METHYL-DIRECTED RESTRICTION ENZYME ECOKMCRB SUBUNIT"/>
    <property type="match status" value="1"/>
</dbReference>
<dbReference type="PANTHER" id="PTHR37291">
    <property type="entry name" value="5-METHYLCYTOSINE-SPECIFIC RESTRICTION ENZYME B"/>
    <property type="match status" value="1"/>
</dbReference>
<dbReference type="Gene3D" id="3.40.50.300">
    <property type="entry name" value="P-loop containing nucleotide triphosphate hydrolases"/>
    <property type="match status" value="1"/>
</dbReference>
<evidence type="ECO:0000259" key="1">
    <source>
        <dbReference type="SMART" id="SM00382"/>
    </source>
</evidence>
<organism evidence="2 3">
    <name type="scientific">Natranaerobius thermophilus (strain ATCC BAA-1301 / DSM 18059 / JW/NM-WN-LF)</name>
    <dbReference type="NCBI Taxonomy" id="457570"/>
    <lineage>
        <taxon>Bacteria</taxon>
        <taxon>Bacillati</taxon>
        <taxon>Bacillota</taxon>
        <taxon>Clostridia</taxon>
        <taxon>Natranaerobiales</taxon>
        <taxon>Natranaerobiaceae</taxon>
        <taxon>Natranaerobius</taxon>
    </lineage>
</organism>
<dbReference type="eggNOG" id="COG1401">
    <property type="taxonomic scope" value="Bacteria"/>
</dbReference>
<gene>
    <name evidence="2" type="ordered locus">Nther_0788</name>
</gene>